<dbReference type="STRING" id="2018661.A0A2A2JSY3"/>
<dbReference type="GO" id="GO:0000149">
    <property type="term" value="F:SNARE binding"/>
    <property type="evidence" value="ECO:0007669"/>
    <property type="project" value="TreeGrafter"/>
</dbReference>
<name>A0A2A2JSY3_9BILA</name>
<dbReference type="GO" id="GO:0008021">
    <property type="term" value="C:synaptic vesicle"/>
    <property type="evidence" value="ECO:0007669"/>
    <property type="project" value="TreeGrafter"/>
</dbReference>
<comment type="similarity">
    <text evidence="1">Belongs to the SNAPIN family.</text>
</comment>
<gene>
    <name evidence="4" type="ORF">WR25_01068</name>
</gene>
<dbReference type="GO" id="GO:2000300">
    <property type="term" value="P:regulation of synaptic vesicle exocytosis"/>
    <property type="evidence" value="ECO:0007669"/>
    <property type="project" value="TreeGrafter"/>
</dbReference>
<evidence type="ECO:0000313" key="4">
    <source>
        <dbReference type="EMBL" id="PAV64844.1"/>
    </source>
</evidence>
<dbReference type="GO" id="GO:0099078">
    <property type="term" value="C:BORC complex"/>
    <property type="evidence" value="ECO:0007669"/>
    <property type="project" value="TreeGrafter"/>
</dbReference>
<keyword evidence="2" id="KW-0175">Coiled coil</keyword>
<reference evidence="4 5" key="1">
    <citation type="journal article" date="2017" name="Curr. Biol.">
        <title>Genome architecture and evolution of a unichromosomal asexual nematode.</title>
        <authorList>
            <person name="Fradin H."/>
            <person name="Zegar C."/>
            <person name="Gutwein M."/>
            <person name="Lucas J."/>
            <person name="Kovtun M."/>
            <person name="Corcoran D."/>
            <person name="Baugh L.R."/>
            <person name="Kiontke K."/>
            <person name="Gunsalus K."/>
            <person name="Fitch D.H."/>
            <person name="Piano F."/>
        </authorList>
    </citation>
    <scope>NUCLEOTIDE SEQUENCE [LARGE SCALE GENOMIC DNA]</scope>
    <source>
        <strain evidence="4">PF1309</strain>
    </source>
</reference>
<dbReference type="GO" id="GO:0006886">
    <property type="term" value="P:intracellular protein transport"/>
    <property type="evidence" value="ECO:0007669"/>
    <property type="project" value="InterPro"/>
</dbReference>
<keyword evidence="5" id="KW-1185">Reference proteome</keyword>
<dbReference type="EMBL" id="LIAE01010239">
    <property type="protein sequence ID" value="PAV64844.1"/>
    <property type="molecule type" value="Genomic_DNA"/>
</dbReference>
<evidence type="ECO:0000256" key="1">
    <source>
        <dbReference type="ARBA" id="ARBA00006111"/>
    </source>
</evidence>
<protein>
    <recommendedName>
        <fullName evidence="3">Biogenesis of lysosome-related organelles complex 1 subunit 7</fullName>
    </recommendedName>
</protein>
<dbReference type="AlphaFoldDB" id="A0A2A2JSY3"/>
<dbReference type="GO" id="GO:0007040">
    <property type="term" value="P:lysosome organization"/>
    <property type="evidence" value="ECO:0007669"/>
    <property type="project" value="TreeGrafter"/>
</dbReference>
<dbReference type="PANTHER" id="PTHR31305">
    <property type="entry name" value="SNARE-ASSOCIATED PROTEIN SNAPIN"/>
    <property type="match status" value="1"/>
</dbReference>
<comment type="caution">
    <text evidence="4">The sequence shown here is derived from an EMBL/GenBank/DDBJ whole genome shotgun (WGS) entry which is preliminary data.</text>
</comment>
<dbReference type="OrthoDB" id="5399166at2759"/>
<proteinExistence type="inferred from homology"/>
<dbReference type="PANTHER" id="PTHR31305:SF2">
    <property type="entry name" value="SNARE-ASSOCIATED PROTEIN SNAPIN"/>
    <property type="match status" value="1"/>
</dbReference>
<sequence length="120" mass="13570">MMPETPVALDGGNLLLTAFSTNLEALEAQMNNTLGSQHQLERHADALAEYVKSLDNIEEPLNIRSYVDKLQDCRRRLVKTSEMMNSLGDRLGQLQRKIAREAYAKKTSIKEQSVPEKPEK</sequence>
<evidence type="ECO:0000256" key="2">
    <source>
        <dbReference type="ARBA" id="ARBA00023054"/>
    </source>
</evidence>
<dbReference type="GO" id="GO:0008333">
    <property type="term" value="P:endosome to lysosome transport"/>
    <property type="evidence" value="ECO:0007669"/>
    <property type="project" value="TreeGrafter"/>
</dbReference>
<dbReference type="GO" id="GO:0032418">
    <property type="term" value="P:lysosome localization"/>
    <property type="evidence" value="ECO:0007669"/>
    <property type="project" value="TreeGrafter"/>
</dbReference>
<organism evidence="4 5">
    <name type="scientific">Diploscapter pachys</name>
    <dbReference type="NCBI Taxonomy" id="2018661"/>
    <lineage>
        <taxon>Eukaryota</taxon>
        <taxon>Metazoa</taxon>
        <taxon>Ecdysozoa</taxon>
        <taxon>Nematoda</taxon>
        <taxon>Chromadorea</taxon>
        <taxon>Rhabditida</taxon>
        <taxon>Rhabditina</taxon>
        <taxon>Rhabditomorpha</taxon>
        <taxon>Rhabditoidea</taxon>
        <taxon>Rhabditidae</taxon>
        <taxon>Diploscapter</taxon>
    </lineage>
</organism>
<dbReference type="GO" id="GO:0016079">
    <property type="term" value="P:synaptic vesicle exocytosis"/>
    <property type="evidence" value="ECO:0007669"/>
    <property type="project" value="TreeGrafter"/>
</dbReference>
<dbReference type="Pfam" id="PF14712">
    <property type="entry name" value="Snapin_Pallidin"/>
    <property type="match status" value="1"/>
</dbReference>
<evidence type="ECO:0000256" key="3">
    <source>
        <dbReference type="ARBA" id="ARBA00033330"/>
    </source>
</evidence>
<evidence type="ECO:0000313" key="5">
    <source>
        <dbReference type="Proteomes" id="UP000218231"/>
    </source>
</evidence>
<dbReference type="Proteomes" id="UP000218231">
    <property type="component" value="Unassembled WGS sequence"/>
</dbReference>
<accession>A0A2A2JSY3</accession>
<dbReference type="InterPro" id="IPR028119">
    <property type="entry name" value="Snapin/Pallidin/Snn1"/>
</dbReference>
<dbReference type="InterPro" id="IPR017246">
    <property type="entry name" value="Snapin"/>
</dbReference>
<dbReference type="GO" id="GO:0031083">
    <property type="term" value="C:BLOC-1 complex"/>
    <property type="evidence" value="ECO:0007669"/>
    <property type="project" value="InterPro"/>
</dbReference>